<name>C5DR68_ZYGRC</name>
<dbReference type="Pfam" id="PF11816">
    <property type="entry name" value="DUF3337"/>
    <property type="match status" value="1"/>
</dbReference>
<feature type="compositionally biased region" description="Low complexity" evidence="3">
    <location>
        <begin position="668"/>
        <end position="683"/>
    </location>
</feature>
<dbReference type="Proteomes" id="UP000008536">
    <property type="component" value="Chromosome B"/>
</dbReference>
<accession>C5DR68</accession>
<keyword evidence="2" id="KW-0677">Repeat</keyword>
<gene>
    <name evidence="4" type="ordered locus">ZYRO0B05984g</name>
</gene>
<dbReference type="SUPFAM" id="SSF50978">
    <property type="entry name" value="WD40 repeat-like"/>
    <property type="match status" value="2"/>
</dbReference>
<feature type="compositionally biased region" description="Polar residues" evidence="3">
    <location>
        <begin position="691"/>
        <end position="717"/>
    </location>
</feature>
<feature type="compositionally biased region" description="Basic and acidic residues" evidence="3">
    <location>
        <begin position="722"/>
        <end position="732"/>
    </location>
</feature>
<protein>
    <submittedName>
        <fullName evidence="4">ZYRO0B05984p</fullName>
    </submittedName>
</protein>
<evidence type="ECO:0000256" key="3">
    <source>
        <dbReference type="SAM" id="MobiDB-lite"/>
    </source>
</evidence>
<feature type="region of interest" description="Disordered" evidence="3">
    <location>
        <begin position="507"/>
        <end position="620"/>
    </location>
</feature>
<feature type="region of interest" description="Disordered" evidence="3">
    <location>
        <begin position="908"/>
        <end position="927"/>
    </location>
</feature>
<sequence length="1041" mass="116446">MSELTVSYGLLPPQGRSSQNLHILPISKILYPYDRNDCFITCGRDGSVIRHLCTPEGVSIGGVKVQAHSDWVSDIIQVDIDSYVTVSYDFSIVLLTWKPALGNWETKIIGDHEDYIKCIVGIPTTEEDCIMFATGGLDKKVKVWKMESKSNGAECIRVFDNIQANDTGSIYTMDSVGAHKNLPFDLIIGDGNGDLIFYSSKQDKEFSRVKNIHFTNMKVVKMFDDYTRLVSTCSDGLICIWDLTEVTSVLKILASFKWDCSIWCIEGNSLEELYVGDSKGRITKSNFSNIQNVGLEVVYEPQPSIEETNEDTRSQSSTKPKKKHVGILCINWLRNNYLLFSQSVDSNLNRLDLSNNTLAVAEGGIALTKSSLLTNRRHVITENTKGEIQRWDIVVCELLDTFDPSEGNFDQVVSKYTSREVLSHWCSVSVKVGLLFVKLNQRLLNTEVYGSSLKEYHVVNGLKPNPDERYNLGKIVANSLFNELVMYEMHKDKVYRLEMVSKKKNSSFFHKETSNSTESPLDTKRGATRRKSAFHRLNTNAGQLATERCSPSTSAPNSPFLQGESPLPVDDKPFLGPPAFSDRGLTTRASSNASSNDANSDSGYNPPHLKTTEARTTSSGSLFGRKLRLFKTTSARALAGSSGSNDSNYTSAVSDAEESAVDDDTKDTSATSTNTVNTTTTSTHAPAETVVWNSELSTDSVPLPQPSDTTKPTSTSAEPAESEQRKKSREESMSDLIEQFHDNYRSQVSNNTSTLKMLSRKPPHTKIIRDACSPIIRVTNGVLIVLHSWQKGSCGGRVLFSTYLPPARNDEYVKTLEKVDGDESEDFEDTLGEPLQQERVIEEKEKLSKEEWADREFGNGSNRRQIYEQLENILPFWFSKTLLCDSKVVKQQPKLNFVITPWRGSNDQATVSQGSSQGSSQQQQPSSLQHYKMKFGRSGLRSNDTLLGTTDLPKVSETNLKLLAPAMIKVKKIKVYIVDRFETKTPEMRNKIEPSEWLELLCKGQILDNDMTLSTVRTLYWKSQGDIVFEYRRKTSAPSAI</sequence>
<dbReference type="GO" id="GO:0000724">
    <property type="term" value="P:double-strand break repair via homologous recombination"/>
    <property type="evidence" value="ECO:0007669"/>
    <property type="project" value="TreeGrafter"/>
</dbReference>
<evidence type="ECO:0000313" key="5">
    <source>
        <dbReference type="Proteomes" id="UP000008536"/>
    </source>
</evidence>
<feature type="compositionally biased region" description="Low complexity" evidence="3">
    <location>
        <begin position="589"/>
        <end position="602"/>
    </location>
</feature>
<dbReference type="EMBL" id="CU928174">
    <property type="protein sequence ID" value="CAR26279.1"/>
    <property type="molecule type" value="Genomic_DNA"/>
</dbReference>
<keyword evidence="1" id="KW-0853">WD repeat</keyword>
<dbReference type="Gene3D" id="2.130.10.10">
    <property type="entry name" value="YVTN repeat-like/Quinoprotein amine dehydrogenase"/>
    <property type="match status" value="2"/>
</dbReference>
<dbReference type="KEGG" id="zro:ZYRO0B05984g"/>
<dbReference type="GO" id="GO:0043130">
    <property type="term" value="F:ubiquitin binding"/>
    <property type="evidence" value="ECO:0007669"/>
    <property type="project" value="TreeGrafter"/>
</dbReference>
<dbReference type="PANTHER" id="PTHR19862:SF14">
    <property type="entry name" value="WD REPEAT-CONTAINING PROTEIN 48"/>
    <property type="match status" value="1"/>
</dbReference>
<dbReference type="HOGENOM" id="CLU_297547_0_0_1"/>
<dbReference type="AlphaFoldDB" id="C5DR68"/>
<evidence type="ECO:0000256" key="1">
    <source>
        <dbReference type="ARBA" id="ARBA00022574"/>
    </source>
</evidence>
<dbReference type="FunCoup" id="C5DR68">
    <property type="interactions" value="96"/>
</dbReference>
<dbReference type="SMART" id="SM00320">
    <property type="entry name" value="WD40"/>
    <property type="match status" value="3"/>
</dbReference>
<feature type="region of interest" description="Disordered" evidence="3">
    <location>
        <begin position="637"/>
        <end position="732"/>
    </location>
</feature>
<dbReference type="InterPro" id="IPR021772">
    <property type="entry name" value="WDR48/Bun107"/>
</dbReference>
<dbReference type="PANTHER" id="PTHR19862">
    <property type="entry name" value="WD REPEAT-CONTAINING PROTEIN 48"/>
    <property type="match status" value="1"/>
</dbReference>
<dbReference type="STRING" id="559307.C5DR68"/>
<dbReference type="InterPro" id="IPR051246">
    <property type="entry name" value="WDR48"/>
</dbReference>
<feature type="compositionally biased region" description="Polar residues" evidence="3">
    <location>
        <begin position="537"/>
        <end position="560"/>
    </location>
</feature>
<dbReference type="InterPro" id="IPR036322">
    <property type="entry name" value="WD40_repeat_dom_sf"/>
</dbReference>
<evidence type="ECO:0000313" key="4">
    <source>
        <dbReference type="EMBL" id="CAR26279.1"/>
    </source>
</evidence>
<feature type="compositionally biased region" description="Low complexity" evidence="3">
    <location>
        <begin position="912"/>
        <end position="927"/>
    </location>
</feature>
<organism evidence="4 5">
    <name type="scientific">Zygosaccharomyces rouxii (strain ATCC 2623 / CBS 732 / NBRC 1130 / NCYC 568 / NRRL Y-229)</name>
    <dbReference type="NCBI Taxonomy" id="559307"/>
    <lineage>
        <taxon>Eukaryota</taxon>
        <taxon>Fungi</taxon>
        <taxon>Dikarya</taxon>
        <taxon>Ascomycota</taxon>
        <taxon>Saccharomycotina</taxon>
        <taxon>Saccharomycetes</taxon>
        <taxon>Saccharomycetales</taxon>
        <taxon>Saccharomycetaceae</taxon>
        <taxon>Zygosaccharomyces</taxon>
    </lineage>
</organism>
<feature type="compositionally biased region" description="Polar residues" evidence="3">
    <location>
        <begin position="637"/>
        <end position="653"/>
    </location>
</feature>
<evidence type="ECO:0000256" key="2">
    <source>
        <dbReference type="ARBA" id="ARBA00022737"/>
    </source>
</evidence>
<proteinExistence type="predicted"/>
<dbReference type="InterPro" id="IPR015943">
    <property type="entry name" value="WD40/YVTN_repeat-like_dom_sf"/>
</dbReference>
<reference evidence="4 5" key="1">
    <citation type="journal article" date="2009" name="Genome Res.">
        <title>Comparative genomics of protoploid Saccharomycetaceae.</title>
        <authorList>
            <consortium name="The Genolevures Consortium"/>
            <person name="Souciet J.-L."/>
            <person name="Dujon B."/>
            <person name="Gaillardin C."/>
            <person name="Johnston M."/>
            <person name="Baret P.V."/>
            <person name="Cliften P."/>
            <person name="Sherman D.J."/>
            <person name="Weissenbach J."/>
            <person name="Westhof E."/>
            <person name="Wincker P."/>
            <person name="Jubin C."/>
            <person name="Poulain J."/>
            <person name="Barbe V."/>
            <person name="Segurens B."/>
            <person name="Artiguenave F."/>
            <person name="Anthouard V."/>
            <person name="Vacherie B."/>
            <person name="Val M.-E."/>
            <person name="Fulton R.S."/>
            <person name="Minx P."/>
            <person name="Wilson R."/>
            <person name="Durrens P."/>
            <person name="Jean G."/>
            <person name="Marck C."/>
            <person name="Martin T."/>
            <person name="Nikolski M."/>
            <person name="Rolland T."/>
            <person name="Seret M.-L."/>
            <person name="Casaregola S."/>
            <person name="Despons L."/>
            <person name="Fairhead C."/>
            <person name="Fischer G."/>
            <person name="Lafontaine I."/>
            <person name="Leh V."/>
            <person name="Lemaire M."/>
            <person name="de Montigny J."/>
            <person name="Neuveglise C."/>
            <person name="Thierry A."/>
            <person name="Blanc-Lenfle I."/>
            <person name="Bleykasten C."/>
            <person name="Diffels J."/>
            <person name="Fritsch E."/>
            <person name="Frangeul L."/>
            <person name="Goeffon A."/>
            <person name="Jauniaux N."/>
            <person name="Kachouri-Lafond R."/>
            <person name="Payen C."/>
            <person name="Potier S."/>
            <person name="Pribylova L."/>
            <person name="Ozanne C."/>
            <person name="Richard G.-F."/>
            <person name="Sacerdot C."/>
            <person name="Straub M.-L."/>
            <person name="Talla E."/>
        </authorList>
    </citation>
    <scope>NUCLEOTIDE SEQUENCE [LARGE SCALE GENOMIC DNA]</scope>
    <source>
        <strain evidence="4 5">ATCC 2623 / CBS 732 / BCRC 21506 / NBRC 1130 / NCYC 568 / NRRL Y-229</strain>
    </source>
</reference>
<feature type="compositionally biased region" description="Acidic residues" evidence="3">
    <location>
        <begin position="655"/>
        <end position="665"/>
    </location>
</feature>
<dbReference type="InterPro" id="IPR001680">
    <property type="entry name" value="WD40_rpt"/>
</dbReference>
<keyword evidence="5" id="KW-1185">Reference proteome</keyword>
<dbReference type="InParanoid" id="C5DR68"/>